<reference evidence="1" key="2">
    <citation type="journal article" date="2021" name="PeerJ">
        <title>Extensive microbial diversity within the chicken gut microbiome revealed by metagenomics and culture.</title>
        <authorList>
            <person name="Gilroy R."/>
            <person name="Ravi A."/>
            <person name="Getino M."/>
            <person name="Pursley I."/>
            <person name="Horton D.L."/>
            <person name="Alikhan N.F."/>
            <person name="Baker D."/>
            <person name="Gharbi K."/>
            <person name="Hall N."/>
            <person name="Watson M."/>
            <person name="Adriaenssens E.M."/>
            <person name="Foster-Nyarko E."/>
            <person name="Jarju S."/>
            <person name="Secka A."/>
            <person name="Antonio M."/>
            <person name="Oren A."/>
            <person name="Chaudhuri R.R."/>
            <person name="La Ragione R."/>
            <person name="Hildebrand F."/>
            <person name="Pallen M.J."/>
        </authorList>
    </citation>
    <scope>NUCLEOTIDE SEQUENCE</scope>
    <source>
        <strain evidence="1">F1-3629</strain>
    </source>
</reference>
<evidence type="ECO:0000313" key="2">
    <source>
        <dbReference type="Proteomes" id="UP000771749"/>
    </source>
</evidence>
<dbReference type="Gene3D" id="3.40.50.300">
    <property type="entry name" value="P-loop containing nucleotide triphosphate hydrolases"/>
    <property type="match status" value="1"/>
</dbReference>
<gene>
    <name evidence="1" type="ORF">IAC07_01660</name>
</gene>
<protein>
    <submittedName>
        <fullName evidence="1">Phosphoenolpyruvate carboxykinase</fullName>
    </submittedName>
</protein>
<dbReference type="AlphaFoldDB" id="A0A940IFX1"/>
<dbReference type="EMBL" id="JADIMJ010000028">
    <property type="protein sequence ID" value="MBO8453412.1"/>
    <property type="molecule type" value="Genomic_DNA"/>
</dbReference>
<reference evidence="1" key="1">
    <citation type="submission" date="2020-10" db="EMBL/GenBank/DDBJ databases">
        <authorList>
            <person name="Gilroy R."/>
        </authorList>
    </citation>
    <scope>NUCLEOTIDE SEQUENCE</scope>
    <source>
        <strain evidence="1">F1-3629</strain>
    </source>
</reference>
<evidence type="ECO:0000313" key="1">
    <source>
        <dbReference type="EMBL" id="MBO8453412.1"/>
    </source>
</evidence>
<proteinExistence type="predicted"/>
<dbReference type="InterPro" id="IPR027417">
    <property type="entry name" value="P-loop_NTPase"/>
</dbReference>
<dbReference type="SUPFAM" id="SSF53795">
    <property type="entry name" value="PEP carboxykinase-like"/>
    <property type="match status" value="1"/>
</dbReference>
<accession>A0A940IFX1</accession>
<organism evidence="1 2">
    <name type="scientific">Candidatus Cryptobacteroides gallistercoris</name>
    <dbReference type="NCBI Taxonomy" id="2840765"/>
    <lineage>
        <taxon>Bacteria</taxon>
        <taxon>Pseudomonadati</taxon>
        <taxon>Bacteroidota</taxon>
        <taxon>Bacteroidia</taxon>
        <taxon>Bacteroidales</taxon>
        <taxon>Candidatus Cryptobacteroides</taxon>
    </lineage>
</organism>
<comment type="caution">
    <text evidence="1">The sequence shown here is derived from an EMBL/GenBank/DDBJ whole genome shotgun (WGS) entry which is preliminary data.</text>
</comment>
<sequence length="323" mass="34933">MKLVKMMSDKAIYYYKVAGFTFGAVLPEGKDALKLLPSFVPFVSEDDAASGLLFVLDATKSLPSSWPGERPVDDMSNDMGRTTLSQTDGQYIVRLRPRPGSPVHLMAAGKDFSYAEADIDWNDPHVSGALASLLRIIYSQSVLRHGAVAVHASAVDDGRMAYLFTGKSGTGKSTHSSLWLKHVPGTSLINDDNPVVRTESGGIMVYGTPWSGKTPCYRNVCRPLGGIVRLVQAPGNKFMRKHDIEAFSLLLPGCSAIRTDQALFDALCDILSLISVSVPVGLLECRPDFDAVDACRKGIKTALESMEGIIPENGSEKGKILMH</sequence>
<dbReference type="Proteomes" id="UP000771749">
    <property type="component" value="Unassembled WGS sequence"/>
</dbReference>
<name>A0A940IFX1_9BACT</name>